<organism evidence="2 3">
    <name type="scientific">Staurois parvus</name>
    <dbReference type="NCBI Taxonomy" id="386267"/>
    <lineage>
        <taxon>Eukaryota</taxon>
        <taxon>Metazoa</taxon>
        <taxon>Chordata</taxon>
        <taxon>Craniata</taxon>
        <taxon>Vertebrata</taxon>
        <taxon>Euteleostomi</taxon>
        <taxon>Amphibia</taxon>
        <taxon>Batrachia</taxon>
        <taxon>Anura</taxon>
        <taxon>Neobatrachia</taxon>
        <taxon>Ranoidea</taxon>
        <taxon>Ranidae</taxon>
        <taxon>Staurois</taxon>
    </lineage>
</organism>
<accession>A0ABN9C117</accession>
<evidence type="ECO:0000313" key="2">
    <source>
        <dbReference type="EMBL" id="CAI9553096.1"/>
    </source>
</evidence>
<feature type="compositionally biased region" description="Basic residues" evidence="1">
    <location>
        <begin position="43"/>
        <end position="54"/>
    </location>
</feature>
<proteinExistence type="predicted"/>
<name>A0ABN9C117_9NEOB</name>
<feature type="region of interest" description="Disordered" evidence="1">
    <location>
        <begin position="1"/>
        <end position="54"/>
    </location>
</feature>
<gene>
    <name evidence="2" type="ORF">SPARVUS_LOCUS3983210</name>
</gene>
<evidence type="ECO:0000256" key="1">
    <source>
        <dbReference type="SAM" id="MobiDB-lite"/>
    </source>
</evidence>
<dbReference type="EMBL" id="CATNWA010006941">
    <property type="protein sequence ID" value="CAI9553096.1"/>
    <property type="molecule type" value="Genomic_DNA"/>
</dbReference>
<comment type="caution">
    <text evidence="2">The sequence shown here is derived from an EMBL/GenBank/DDBJ whole genome shotgun (WGS) entry which is preliminary data.</text>
</comment>
<evidence type="ECO:0000313" key="3">
    <source>
        <dbReference type="Proteomes" id="UP001162483"/>
    </source>
</evidence>
<protein>
    <submittedName>
        <fullName evidence="2">Uncharacterized protein</fullName>
    </submittedName>
</protein>
<reference evidence="2" key="1">
    <citation type="submission" date="2023-05" db="EMBL/GenBank/DDBJ databases">
        <authorList>
            <person name="Stuckert A."/>
        </authorList>
    </citation>
    <scope>NUCLEOTIDE SEQUENCE</scope>
</reference>
<sequence length="54" mass="5822">MKMTVSKLFKFATGSSPRTSQRSQGPEHGSRMPASAGGDGRGRCRGRIASRRAR</sequence>
<feature type="compositionally biased region" description="Polar residues" evidence="1">
    <location>
        <begin position="13"/>
        <end position="24"/>
    </location>
</feature>
<keyword evidence="3" id="KW-1185">Reference proteome</keyword>
<dbReference type="Proteomes" id="UP001162483">
    <property type="component" value="Unassembled WGS sequence"/>
</dbReference>